<keyword evidence="6" id="KW-1185">Reference proteome</keyword>
<evidence type="ECO:0000256" key="4">
    <source>
        <dbReference type="SAM" id="Phobius"/>
    </source>
</evidence>
<feature type="transmembrane region" description="Helical" evidence="4">
    <location>
        <begin position="144"/>
        <end position="163"/>
    </location>
</feature>
<protein>
    <submittedName>
        <fullName evidence="5">Cholinephosphotransferase</fullName>
    </submittedName>
</protein>
<keyword evidence="4" id="KW-0812">Transmembrane</keyword>
<accession>A0AAW2ZN32</accession>
<reference evidence="5 6" key="1">
    <citation type="submission" date="2024-03" db="EMBL/GenBank/DDBJ databases">
        <title>The Acrasis kona genome and developmental transcriptomes reveal deep origins of eukaryotic multicellular pathways.</title>
        <authorList>
            <person name="Sheikh S."/>
            <person name="Fu C.-J."/>
            <person name="Brown M.W."/>
            <person name="Baldauf S.L."/>
        </authorList>
    </citation>
    <scope>NUCLEOTIDE SEQUENCE [LARGE SCALE GENOMIC DNA]</scope>
    <source>
        <strain evidence="5 6">ATCC MYA-3509</strain>
    </source>
</reference>
<comment type="similarity">
    <text evidence="2">Belongs to the CDP-alcohol phosphatidyltransferase class-I family.</text>
</comment>
<dbReference type="GO" id="GO:0016020">
    <property type="term" value="C:membrane"/>
    <property type="evidence" value="ECO:0007669"/>
    <property type="project" value="UniProtKB-SubCell"/>
</dbReference>
<dbReference type="GO" id="GO:0008610">
    <property type="term" value="P:lipid biosynthetic process"/>
    <property type="evidence" value="ECO:0007669"/>
    <property type="project" value="UniProtKB-ARBA"/>
</dbReference>
<comment type="subcellular location">
    <subcellularLocation>
        <location evidence="1">Membrane</location>
    </subcellularLocation>
</comment>
<dbReference type="Gene3D" id="1.20.120.1760">
    <property type="match status" value="1"/>
</dbReference>
<keyword evidence="3 4" id="KW-0472">Membrane</keyword>
<gene>
    <name evidence="5" type="ORF">AKO1_009618</name>
</gene>
<comment type="caution">
    <text evidence="5">The sequence shown here is derived from an EMBL/GenBank/DDBJ whole genome shotgun (WGS) entry which is preliminary data.</text>
</comment>
<dbReference type="AlphaFoldDB" id="A0AAW2ZN32"/>
<evidence type="ECO:0000313" key="6">
    <source>
        <dbReference type="Proteomes" id="UP001431209"/>
    </source>
</evidence>
<proteinExistence type="inferred from homology"/>
<organism evidence="5 6">
    <name type="scientific">Acrasis kona</name>
    <dbReference type="NCBI Taxonomy" id="1008807"/>
    <lineage>
        <taxon>Eukaryota</taxon>
        <taxon>Discoba</taxon>
        <taxon>Heterolobosea</taxon>
        <taxon>Tetramitia</taxon>
        <taxon>Eutetramitia</taxon>
        <taxon>Acrasidae</taxon>
        <taxon>Acrasis</taxon>
    </lineage>
</organism>
<evidence type="ECO:0000313" key="5">
    <source>
        <dbReference type="EMBL" id="KAL0490824.1"/>
    </source>
</evidence>
<feature type="transmembrane region" description="Helical" evidence="4">
    <location>
        <begin position="217"/>
        <end position="242"/>
    </location>
</feature>
<keyword evidence="4" id="KW-1133">Transmembrane helix</keyword>
<feature type="transmembrane region" description="Helical" evidence="4">
    <location>
        <begin position="45"/>
        <end position="63"/>
    </location>
</feature>
<dbReference type="Proteomes" id="UP001431209">
    <property type="component" value="Unassembled WGS sequence"/>
</dbReference>
<dbReference type="InterPro" id="IPR043130">
    <property type="entry name" value="CDP-OH_PTrfase_TM_dom"/>
</dbReference>
<dbReference type="PANTHER" id="PTHR10414:SF37">
    <property type="entry name" value="BB IN A BOXCAR, ISOFORM C"/>
    <property type="match status" value="1"/>
</dbReference>
<dbReference type="EMBL" id="JAOPGA020001721">
    <property type="protein sequence ID" value="KAL0490824.1"/>
    <property type="molecule type" value="Genomic_DNA"/>
</dbReference>
<sequence>MQGKRVGMYQNPTTEMFDHGVDSCVTVLTAICMCKYVLAVDSSPIVLLVLCAVGFTGFHSPTYEHLITNKMIFRGGPTNPTEALIITQVVLVIAGLFPTFFHSPFIRFLVVAASVASVLSLAHSIHELFIYYKKDVNKTIHSTLRGYGPLFFVISLSLVWFPFLGDFYKNHSTLCMLTLALPWNYSIFRTIINEITAVKNLDTMSVLTGQLPAVIPAISHVVGIPMIIALPITFALSAFMYFYTVVVSLREVCDALGMEHFWSIRDERKLKK</sequence>
<dbReference type="PANTHER" id="PTHR10414">
    <property type="entry name" value="ETHANOLAMINEPHOSPHOTRANSFERASE"/>
    <property type="match status" value="1"/>
</dbReference>
<evidence type="ECO:0000256" key="1">
    <source>
        <dbReference type="ARBA" id="ARBA00004370"/>
    </source>
</evidence>
<dbReference type="InterPro" id="IPR014472">
    <property type="entry name" value="CHOPT"/>
</dbReference>
<evidence type="ECO:0000256" key="2">
    <source>
        <dbReference type="ARBA" id="ARBA00010441"/>
    </source>
</evidence>
<name>A0AAW2ZN32_9EUKA</name>
<evidence type="ECO:0000256" key="3">
    <source>
        <dbReference type="ARBA" id="ARBA00023136"/>
    </source>
</evidence>
<feature type="transmembrane region" description="Helical" evidence="4">
    <location>
        <begin position="83"/>
        <end position="102"/>
    </location>
</feature>